<protein>
    <submittedName>
        <fullName evidence="2">Glyco_hydro_25</fullName>
    </submittedName>
</protein>
<reference evidence="2" key="1">
    <citation type="journal article" date="2013" name="Environ. Microbiol.">
        <title>Seasonally variable intestinal metagenomes of the red palm weevil (Rhynchophorus ferrugineus).</title>
        <authorList>
            <person name="Jia S."/>
            <person name="Zhang X."/>
            <person name="Zhang G."/>
            <person name="Yin A."/>
            <person name="Zhang S."/>
            <person name="Li F."/>
            <person name="Wang L."/>
            <person name="Zhao D."/>
            <person name="Yun Q."/>
            <person name="Tala"/>
            <person name="Wang J."/>
            <person name="Sun G."/>
            <person name="Baabdullah M."/>
            <person name="Yu X."/>
            <person name="Hu S."/>
            <person name="Al-Mssallem I.S."/>
            <person name="Yu J."/>
        </authorList>
    </citation>
    <scope>NUCLEOTIDE SEQUENCE</scope>
</reference>
<name>A0A060CDA0_9LACO</name>
<dbReference type="AlphaFoldDB" id="A0A060CDA0"/>
<accession>A0A060CDA0</accession>
<feature type="non-terminal residue" evidence="2">
    <location>
        <position position="132"/>
    </location>
</feature>
<dbReference type="InterPro" id="IPR002053">
    <property type="entry name" value="Glyco_hydro_25"/>
</dbReference>
<dbReference type="SUPFAM" id="SSF51445">
    <property type="entry name" value="(Trans)glycosidases"/>
    <property type="match status" value="1"/>
</dbReference>
<dbReference type="PANTHER" id="PTHR34135">
    <property type="entry name" value="LYSOZYME"/>
    <property type="match status" value="1"/>
</dbReference>
<dbReference type="GO" id="GO:0016998">
    <property type="term" value="P:cell wall macromolecule catabolic process"/>
    <property type="evidence" value="ECO:0007669"/>
    <property type="project" value="InterPro"/>
</dbReference>
<dbReference type="GO" id="GO:0016052">
    <property type="term" value="P:carbohydrate catabolic process"/>
    <property type="evidence" value="ECO:0007669"/>
    <property type="project" value="TreeGrafter"/>
</dbReference>
<evidence type="ECO:0000256" key="1">
    <source>
        <dbReference type="ARBA" id="ARBA00010646"/>
    </source>
</evidence>
<dbReference type="GO" id="GO:0009253">
    <property type="term" value="P:peptidoglycan catabolic process"/>
    <property type="evidence" value="ECO:0007669"/>
    <property type="project" value="InterPro"/>
</dbReference>
<dbReference type="PANTHER" id="PTHR34135:SF2">
    <property type="entry name" value="LYSOZYME"/>
    <property type="match status" value="1"/>
</dbReference>
<proteinExistence type="inferred from homology"/>
<dbReference type="InterPro" id="IPR017853">
    <property type="entry name" value="GH"/>
</dbReference>
<dbReference type="EMBL" id="KF127310">
    <property type="protein sequence ID" value="AIA94663.1"/>
    <property type="molecule type" value="Genomic_DNA"/>
</dbReference>
<dbReference type="Gene3D" id="3.20.20.80">
    <property type="entry name" value="Glycosidases"/>
    <property type="match status" value="1"/>
</dbReference>
<dbReference type="Pfam" id="PF01183">
    <property type="entry name" value="Glyco_hydro_25"/>
    <property type="match status" value="1"/>
</dbReference>
<comment type="similarity">
    <text evidence="1">Belongs to the glycosyl hydrolase 25 family.</text>
</comment>
<dbReference type="PROSITE" id="PS51904">
    <property type="entry name" value="GLYCOSYL_HYDROL_F25_2"/>
    <property type="match status" value="1"/>
</dbReference>
<organism evidence="2">
    <name type="scientific">uncultured Oenococcus sp</name>
    <dbReference type="NCBI Taxonomy" id="1225883"/>
    <lineage>
        <taxon>Bacteria</taxon>
        <taxon>Bacillati</taxon>
        <taxon>Bacillota</taxon>
        <taxon>Bacilli</taxon>
        <taxon>Lactobacillales</taxon>
        <taxon>Lactobacillaceae</taxon>
        <taxon>Oenococcus</taxon>
        <taxon>environmental samples</taxon>
    </lineage>
</organism>
<dbReference type="GO" id="GO:0003796">
    <property type="term" value="F:lysozyme activity"/>
    <property type="evidence" value="ECO:0007669"/>
    <property type="project" value="InterPro"/>
</dbReference>
<sequence length="132" mass="13816">MAGLAPVAAQATAAHADSSGIDVSSNNGTMNYGTVASSGQKFVIVKVNQGTYVWGGRIAAVSGARANGMAVGYYDYISCRSGASEADIFNANLNDYRTGDPLVLDYEGSCATPARANAWMQRMRQLRPTGNL</sequence>
<evidence type="ECO:0000313" key="2">
    <source>
        <dbReference type="EMBL" id="AIA94663.1"/>
    </source>
</evidence>